<dbReference type="AlphaFoldDB" id="A0A9N9PMS2"/>
<name>A0A9N9PMS2_9HELO</name>
<evidence type="ECO:0000313" key="2">
    <source>
        <dbReference type="Proteomes" id="UP000696280"/>
    </source>
</evidence>
<protein>
    <submittedName>
        <fullName evidence="1">Uncharacterized protein</fullName>
    </submittedName>
</protein>
<gene>
    <name evidence="1" type="ORF">HYFRA_00008913</name>
</gene>
<evidence type="ECO:0000313" key="1">
    <source>
        <dbReference type="EMBL" id="CAG8952671.1"/>
    </source>
</evidence>
<organism evidence="1 2">
    <name type="scientific">Hymenoscyphus fraxineus</name>
    <dbReference type="NCBI Taxonomy" id="746836"/>
    <lineage>
        <taxon>Eukaryota</taxon>
        <taxon>Fungi</taxon>
        <taxon>Dikarya</taxon>
        <taxon>Ascomycota</taxon>
        <taxon>Pezizomycotina</taxon>
        <taxon>Leotiomycetes</taxon>
        <taxon>Helotiales</taxon>
        <taxon>Helotiaceae</taxon>
        <taxon>Hymenoscyphus</taxon>
    </lineage>
</organism>
<dbReference type="EMBL" id="CAJVRL010000047">
    <property type="protein sequence ID" value="CAG8952671.1"/>
    <property type="molecule type" value="Genomic_DNA"/>
</dbReference>
<accession>A0A9N9PMS2</accession>
<comment type="caution">
    <text evidence="1">The sequence shown here is derived from an EMBL/GenBank/DDBJ whole genome shotgun (WGS) entry which is preliminary data.</text>
</comment>
<sequence>MSAVDVMCWAKDLGIFGNLRERRDSAKWSWKVWHHSPWDADDQWQVFLILQVKCFRLNDMPVSPVRKNFSHMFNTTHRYPGYLKLQSCFKRLPRHRPWAHKASHMQPWKGRCFLTQRIDRIGHAINCNCYRRGLLVEAMMLMMVKLQR</sequence>
<dbReference type="Proteomes" id="UP000696280">
    <property type="component" value="Unassembled WGS sequence"/>
</dbReference>
<reference evidence="1" key="1">
    <citation type="submission" date="2021-07" db="EMBL/GenBank/DDBJ databases">
        <authorList>
            <person name="Durling M."/>
        </authorList>
    </citation>
    <scope>NUCLEOTIDE SEQUENCE</scope>
</reference>
<keyword evidence="2" id="KW-1185">Reference proteome</keyword>
<proteinExistence type="predicted"/>